<gene>
    <name evidence="1" type="ORF">OIU77_026210</name>
</gene>
<name>A0ABQ9C1Y6_9ROSI</name>
<comment type="caution">
    <text evidence="1">The sequence shown here is derived from an EMBL/GenBank/DDBJ whole genome shotgun (WGS) entry which is preliminary data.</text>
</comment>
<reference evidence="1" key="1">
    <citation type="submission" date="2022-10" db="EMBL/GenBank/DDBJ databases">
        <authorList>
            <person name="Hyden B.L."/>
            <person name="Feng K."/>
            <person name="Yates T."/>
            <person name="Jawdy S."/>
            <person name="Smart L.B."/>
            <person name="Muchero W."/>
        </authorList>
    </citation>
    <scope>NUCLEOTIDE SEQUENCE</scope>
    <source>
        <tissue evidence="1">Shoot tip</tissue>
    </source>
</reference>
<accession>A0ABQ9C1Y6</accession>
<keyword evidence="2" id="KW-1185">Reference proteome</keyword>
<organism evidence="1 2">
    <name type="scientific">Salix suchowensis</name>
    <dbReference type="NCBI Taxonomy" id="1278906"/>
    <lineage>
        <taxon>Eukaryota</taxon>
        <taxon>Viridiplantae</taxon>
        <taxon>Streptophyta</taxon>
        <taxon>Embryophyta</taxon>
        <taxon>Tracheophyta</taxon>
        <taxon>Spermatophyta</taxon>
        <taxon>Magnoliopsida</taxon>
        <taxon>eudicotyledons</taxon>
        <taxon>Gunneridae</taxon>
        <taxon>Pentapetalae</taxon>
        <taxon>rosids</taxon>
        <taxon>fabids</taxon>
        <taxon>Malpighiales</taxon>
        <taxon>Salicaceae</taxon>
        <taxon>Saliceae</taxon>
        <taxon>Salix</taxon>
    </lineage>
</organism>
<evidence type="ECO:0000313" key="2">
    <source>
        <dbReference type="Proteomes" id="UP001141253"/>
    </source>
</evidence>
<dbReference type="Proteomes" id="UP001141253">
    <property type="component" value="Chromosome 2"/>
</dbReference>
<sequence>MRRAPEIVHITGRNRTETVVIVVAPPVKRHYYGSDFFPSLKNVLWSEEKRKRDLAAKTPAFPEEGARVYRNKSV</sequence>
<proteinExistence type="predicted"/>
<protein>
    <submittedName>
        <fullName evidence="1">Uncharacterized protein</fullName>
    </submittedName>
</protein>
<evidence type="ECO:0000313" key="1">
    <source>
        <dbReference type="EMBL" id="KAJ6392400.1"/>
    </source>
</evidence>
<dbReference type="EMBL" id="JAPFFI010000006">
    <property type="protein sequence ID" value="KAJ6392400.1"/>
    <property type="molecule type" value="Genomic_DNA"/>
</dbReference>
<reference evidence="1" key="2">
    <citation type="journal article" date="2023" name="Int. J. Mol. Sci.">
        <title>De Novo Assembly and Annotation of 11 Diverse Shrub Willow (Salix) Genomes Reveals Novel Gene Organization in Sex-Linked Regions.</title>
        <authorList>
            <person name="Hyden B."/>
            <person name="Feng K."/>
            <person name="Yates T.B."/>
            <person name="Jawdy S."/>
            <person name="Cereghino C."/>
            <person name="Smart L.B."/>
            <person name="Muchero W."/>
        </authorList>
    </citation>
    <scope>NUCLEOTIDE SEQUENCE</scope>
    <source>
        <tissue evidence="1">Shoot tip</tissue>
    </source>
</reference>